<dbReference type="AlphaFoldDB" id="A0A7R9QWE6"/>
<dbReference type="GO" id="GO:0005634">
    <property type="term" value="C:nucleus"/>
    <property type="evidence" value="ECO:0007669"/>
    <property type="project" value="TreeGrafter"/>
</dbReference>
<dbReference type="OrthoDB" id="6496349at2759"/>
<feature type="non-terminal residue" evidence="8">
    <location>
        <position position="344"/>
    </location>
</feature>
<keyword evidence="3" id="KW-0547">Nucleotide-binding</keyword>
<keyword evidence="1" id="KW-0723">Serine/threonine-protein kinase</keyword>
<dbReference type="EMBL" id="OC936708">
    <property type="protein sequence ID" value="CAD7660942.1"/>
    <property type="molecule type" value="Genomic_DNA"/>
</dbReference>
<gene>
    <name evidence="8" type="ORF">ONB1V03_LOCUS17504</name>
</gene>
<evidence type="ECO:0000313" key="8">
    <source>
        <dbReference type="EMBL" id="CAD7660942.1"/>
    </source>
</evidence>
<sequence length="344" mass="39812">GLQSIKQELYTLQKLKHPHIIQLLDHFMLVESDPKRKSRHKRISLYIFMHFAPKGTLYDLLHKEGPFDEKDSRYWFAQMLSAMVYMHNKRIAHRDLKLQNVLLDVNHDCLISDFGLCKVYAETEERIGIEAFEAKTFCGTTAYMPPEMLDRKRDNKSKYKYNPFMADVWALGVILFQLFTSEQPFPSTNKMRVGKVVRLMHKKAYVWGGRGGHHPTPLLEMIVKLMLDPNVKSRATMKSLTENPWVIDTYKIVEQKCADLMRAQTDKNKSGQTPSGQVSKRVPDNEKLNKRPKEEPKAAVSPKDKNNMRVESTGSGYYQELIKGQQKVRSVSQYKGPNTPNNIH</sequence>
<feature type="region of interest" description="Disordered" evidence="6">
    <location>
        <begin position="265"/>
        <end position="344"/>
    </location>
</feature>
<dbReference type="Gene3D" id="1.10.510.10">
    <property type="entry name" value="Transferase(Phosphotransferase) domain 1"/>
    <property type="match status" value="1"/>
</dbReference>
<dbReference type="PANTHER" id="PTHR24345">
    <property type="entry name" value="SERINE/THREONINE-PROTEIN KINASE PLK"/>
    <property type="match status" value="1"/>
</dbReference>
<dbReference type="PANTHER" id="PTHR24345:SF0">
    <property type="entry name" value="CELL CYCLE SERINE_THREONINE-PROTEIN KINASE CDC5_MSD2"/>
    <property type="match status" value="1"/>
</dbReference>
<evidence type="ECO:0000313" key="9">
    <source>
        <dbReference type="Proteomes" id="UP000728032"/>
    </source>
</evidence>
<protein>
    <recommendedName>
        <fullName evidence="7">Protein kinase domain-containing protein</fullName>
    </recommendedName>
</protein>
<feature type="domain" description="Protein kinase" evidence="7">
    <location>
        <begin position="1"/>
        <end position="246"/>
    </location>
</feature>
<evidence type="ECO:0000256" key="5">
    <source>
        <dbReference type="ARBA" id="ARBA00022840"/>
    </source>
</evidence>
<dbReference type="GO" id="GO:0004674">
    <property type="term" value="F:protein serine/threonine kinase activity"/>
    <property type="evidence" value="ECO:0007669"/>
    <property type="project" value="UniProtKB-KW"/>
</dbReference>
<dbReference type="SUPFAM" id="SSF56112">
    <property type="entry name" value="Protein kinase-like (PK-like)"/>
    <property type="match status" value="1"/>
</dbReference>
<evidence type="ECO:0000256" key="4">
    <source>
        <dbReference type="ARBA" id="ARBA00022777"/>
    </source>
</evidence>
<dbReference type="PROSITE" id="PS00108">
    <property type="entry name" value="PROTEIN_KINASE_ST"/>
    <property type="match status" value="1"/>
</dbReference>
<keyword evidence="2" id="KW-0808">Transferase</keyword>
<dbReference type="Pfam" id="PF00069">
    <property type="entry name" value="Pkinase"/>
    <property type="match status" value="1"/>
</dbReference>
<dbReference type="PROSITE" id="PS50011">
    <property type="entry name" value="PROTEIN_KINASE_DOM"/>
    <property type="match status" value="1"/>
</dbReference>
<dbReference type="InterPro" id="IPR011009">
    <property type="entry name" value="Kinase-like_dom_sf"/>
</dbReference>
<keyword evidence="5" id="KW-0067">ATP-binding</keyword>
<accession>A0A7R9QWE6</accession>
<keyword evidence="4" id="KW-0418">Kinase</keyword>
<organism evidence="8">
    <name type="scientific">Oppiella nova</name>
    <dbReference type="NCBI Taxonomy" id="334625"/>
    <lineage>
        <taxon>Eukaryota</taxon>
        <taxon>Metazoa</taxon>
        <taxon>Ecdysozoa</taxon>
        <taxon>Arthropoda</taxon>
        <taxon>Chelicerata</taxon>
        <taxon>Arachnida</taxon>
        <taxon>Acari</taxon>
        <taxon>Acariformes</taxon>
        <taxon>Sarcoptiformes</taxon>
        <taxon>Oribatida</taxon>
        <taxon>Brachypylina</taxon>
        <taxon>Oppioidea</taxon>
        <taxon>Oppiidae</taxon>
        <taxon>Oppiella</taxon>
    </lineage>
</organism>
<dbReference type="InterPro" id="IPR000719">
    <property type="entry name" value="Prot_kinase_dom"/>
</dbReference>
<evidence type="ECO:0000259" key="7">
    <source>
        <dbReference type="PROSITE" id="PS50011"/>
    </source>
</evidence>
<proteinExistence type="predicted"/>
<keyword evidence="9" id="KW-1185">Reference proteome</keyword>
<dbReference type="Proteomes" id="UP000728032">
    <property type="component" value="Unassembled WGS sequence"/>
</dbReference>
<evidence type="ECO:0000256" key="3">
    <source>
        <dbReference type="ARBA" id="ARBA00022741"/>
    </source>
</evidence>
<evidence type="ECO:0000256" key="6">
    <source>
        <dbReference type="SAM" id="MobiDB-lite"/>
    </source>
</evidence>
<feature type="compositionally biased region" description="Basic and acidic residues" evidence="6">
    <location>
        <begin position="281"/>
        <end position="308"/>
    </location>
</feature>
<evidence type="ECO:0000256" key="2">
    <source>
        <dbReference type="ARBA" id="ARBA00022679"/>
    </source>
</evidence>
<dbReference type="SMART" id="SM00220">
    <property type="entry name" value="S_TKc"/>
    <property type="match status" value="1"/>
</dbReference>
<feature type="compositionally biased region" description="Polar residues" evidence="6">
    <location>
        <begin position="327"/>
        <end position="344"/>
    </location>
</feature>
<dbReference type="EMBL" id="CAJPVJ010021883">
    <property type="protein sequence ID" value="CAG2178078.1"/>
    <property type="molecule type" value="Genomic_DNA"/>
</dbReference>
<dbReference type="GO" id="GO:0005524">
    <property type="term" value="F:ATP binding"/>
    <property type="evidence" value="ECO:0007669"/>
    <property type="project" value="UniProtKB-KW"/>
</dbReference>
<reference evidence="8" key="1">
    <citation type="submission" date="2020-11" db="EMBL/GenBank/DDBJ databases">
        <authorList>
            <person name="Tran Van P."/>
        </authorList>
    </citation>
    <scope>NUCLEOTIDE SEQUENCE</scope>
</reference>
<dbReference type="InterPro" id="IPR008271">
    <property type="entry name" value="Ser/Thr_kinase_AS"/>
</dbReference>
<name>A0A7R9QWE6_9ACAR</name>
<evidence type="ECO:0000256" key="1">
    <source>
        <dbReference type="ARBA" id="ARBA00022527"/>
    </source>
</evidence>